<reference evidence="1 2" key="1">
    <citation type="submission" date="2019-11" db="EMBL/GenBank/DDBJ databases">
        <title>Comparative genomics of hydrocarbon-degrading Desulfosarcina strains.</title>
        <authorList>
            <person name="Watanabe M."/>
            <person name="Kojima H."/>
            <person name="Fukui M."/>
        </authorList>
    </citation>
    <scope>NUCLEOTIDE SEQUENCE [LARGE SCALE GENOMIC DNA]</scope>
    <source>
        <strain evidence="2">oXyS1</strain>
    </source>
</reference>
<keyword evidence="2" id="KW-1185">Reference proteome</keyword>
<dbReference type="Proteomes" id="UP000422108">
    <property type="component" value="Chromosome"/>
</dbReference>
<evidence type="ECO:0000313" key="2">
    <source>
        <dbReference type="Proteomes" id="UP000422108"/>
    </source>
</evidence>
<evidence type="ECO:0008006" key="3">
    <source>
        <dbReference type="Google" id="ProtNLM"/>
    </source>
</evidence>
<organism evidence="1 2">
    <name type="scientific">Desulfosarcina ovata subsp. ovata</name>
    <dbReference type="NCBI Taxonomy" id="2752305"/>
    <lineage>
        <taxon>Bacteria</taxon>
        <taxon>Pseudomonadati</taxon>
        <taxon>Thermodesulfobacteriota</taxon>
        <taxon>Desulfobacteria</taxon>
        <taxon>Desulfobacterales</taxon>
        <taxon>Desulfosarcinaceae</taxon>
        <taxon>Desulfosarcina</taxon>
    </lineage>
</organism>
<protein>
    <recommendedName>
        <fullName evidence="3">Potassium transporter</fullName>
    </recommendedName>
</protein>
<dbReference type="EMBL" id="AP021879">
    <property type="protein sequence ID" value="BBO88369.1"/>
    <property type="molecule type" value="Genomic_DNA"/>
</dbReference>
<accession>A0A5K8A7B3</accession>
<evidence type="ECO:0000313" key="1">
    <source>
        <dbReference type="EMBL" id="BBO88369.1"/>
    </source>
</evidence>
<dbReference type="AlphaFoldDB" id="A0A5K8A7B3"/>
<proteinExistence type="predicted"/>
<name>A0A5K8A7B3_9BACT</name>
<gene>
    <name evidence="1" type="ORF">DSCOOX_15490</name>
</gene>
<sequence length="231" mass="25787">MNNNKDQRDGIESPRRFWIIGAGHFGQIAVSRIRRHIPGASITVVDTVTPTDRLEGVTTVLGDGIDWLGRMLTEAAAVDRIVPAIPVHVAAEWMSLKLRSRYDIQPMAIPDHWLARMPHAMPGKPGQVFVSHADFICPDNCPEPKERCTHTGKPRPMDLFRLLAGLEFDDVLPIVLRSHQLQPGVGGLLPADMIHALDIAERNHRRPLMIATACRCHGVVDFMRLSEMPRV</sequence>
<dbReference type="RefSeq" id="WP_155309690.1">
    <property type="nucleotide sequence ID" value="NZ_AP021879.1"/>
</dbReference>